<dbReference type="AlphaFoldDB" id="A0A1D9G3D7"/>
<gene>
    <name evidence="7" type="ORF">BJP36_21835</name>
</gene>
<dbReference type="PANTHER" id="PTHR43289:SF34">
    <property type="entry name" value="SERINE_THREONINE-PROTEIN KINASE YBDM-RELATED"/>
    <property type="match status" value="1"/>
</dbReference>
<sequence length="419" mass="48948">MISLEPGDSIKDGDYTIQRELGKGGFGTTYQATRHLPDGQEEIVAIKIGREELPDNQRSEREKKFKDEAQRLNQFNHNHIVKFIEYFYEPTIYRPCIVMDYIEGENLHRLTQPGNGIPEEQAIKYIQQVADALTAMHKVKLIHRDVKPSNIMVRHGTEEAILIDFGISREFVPDRTIELTRQWSERYAPPEQQLRRFKAGPPLDIYALSATFYFLLTGRQPVSSRDREHELKRYRKDPQKQDVENFVTNKKLRIAILRGMELDQQRRPQSISDWLKLLESPAIISLTDRFRPIVGYIFSFSIEAQVKVLLTIYKLIKDRDLYSLEKAINLFEQNQNNYQGNKEFEELFSEITRRYAQDVLALSGEPGVRKGIEKLEEIQQRLENNFDIENLPEDDIIAQEYKDVSALLEQMINSRNGNN</sequence>
<keyword evidence="1" id="KW-0808">Transferase</keyword>
<protein>
    <submittedName>
        <fullName evidence="7">Serine/threonine-protein kinase</fullName>
    </submittedName>
</protein>
<dbReference type="PROSITE" id="PS00107">
    <property type="entry name" value="PROTEIN_KINASE_ATP"/>
    <property type="match status" value="1"/>
</dbReference>
<keyword evidence="2 5" id="KW-0547">Nucleotide-binding</keyword>
<feature type="binding site" evidence="5">
    <location>
        <position position="47"/>
    </location>
    <ligand>
        <name>ATP</name>
        <dbReference type="ChEBI" id="CHEBI:30616"/>
    </ligand>
</feature>
<dbReference type="PANTHER" id="PTHR43289">
    <property type="entry name" value="MITOGEN-ACTIVATED PROTEIN KINASE KINASE KINASE 20-RELATED"/>
    <property type="match status" value="1"/>
</dbReference>
<dbReference type="Pfam" id="PF00069">
    <property type="entry name" value="Pkinase"/>
    <property type="match status" value="1"/>
</dbReference>
<dbReference type="Proteomes" id="UP000176944">
    <property type="component" value="Chromosome"/>
</dbReference>
<keyword evidence="4 5" id="KW-0067">ATP-binding</keyword>
<dbReference type="CDD" id="cd14014">
    <property type="entry name" value="STKc_PknB_like"/>
    <property type="match status" value="1"/>
</dbReference>
<evidence type="ECO:0000313" key="7">
    <source>
        <dbReference type="EMBL" id="AOY82152.1"/>
    </source>
</evidence>
<organism evidence="7 8">
    <name type="scientific">Moorena producens (strain JHB)</name>
    <dbReference type="NCBI Taxonomy" id="1454205"/>
    <lineage>
        <taxon>Bacteria</taxon>
        <taxon>Bacillati</taxon>
        <taxon>Cyanobacteriota</taxon>
        <taxon>Cyanophyceae</taxon>
        <taxon>Coleofasciculales</taxon>
        <taxon>Coleofasciculaceae</taxon>
        <taxon>Moorena</taxon>
    </lineage>
</organism>
<evidence type="ECO:0000256" key="5">
    <source>
        <dbReference type="PROSITE-ProRule" id="PRU10141"/>
    </source>
</evidence>
<dbReference type="InterPro" id="IPR011009">
    <property type="entry name" value="Kinase-like_dom_sf"/>
</dbReference>
<dbReference type="GO" id="GO:0005524">
    <property type="term" value="F:ATP binding"/>
    <property type="evidence" value="ECO:0007669"/>
    <property type="project" value="UniProtKB-UniRule"/>
</dbReference>
<keyword evidence="3 7" id="KW-0418">Kinase</keyword>
<accession>A0A1D9G3D7</accession>
<dbReference type="Gene3D" id="1.10.510.10">
    <property type="entry name" value="Transferase(Phosphotransferase) domain 1"/>
    <property type="match status" value="1"/>
</dbReference>
<evidence type="ECO:0000256" key="3">
    <source>
        <dbReference type="ARBA" id="ARBA00022777"/>
    </source>
</evidence>
<reference evidence="8" key="1">
    <citation type="submission" date="2016-10" db="EMBL/GenBank/DDBJ databases">
        <title>Comparative genomics uncovers the prolific and rare metabolic potential of the cyanobacterial genus Moorea.</title>
        <authorList>
            <person name="Leao T."/>
            <person name="Castelao G."/>
            <person name="Korobeynikov A."/>
            <person name="Monroe E.A."/>
            <person name="Podell S."/>
            <person name="Glukhov E."/>
            <person name="Allen E."/>
            <person name="Gerwick W.H."/>
            <person name="Gerwick L."/>
        </authorList>
    </citation>
    <scope>NUCLEOTIDE SEQUENCE [LARGE SCALE GENOMIC DNA]</scope>
    <source>
        <strain evidence="8">JHB</strain>
    </source>
</reference>
<evidence type="ECO:0000256" key="1">
    <source>
        <dbReference type="ARBA" id="ARBA00022679"/>
    </source>
</evidence>
<dbReference type="InterPro" id="IPR008271">
    <property type="entry name" value="Ser/Thr_kinase_AS"/>
</dbReference>
<dbReference type="InterPro" id="IPR017441">
    <property type="entry name" value="Protein_kinase_ATP_BS"/>
</dbReference>
<dbReference type="EMBL" id="CP017708">
    <property type="protein sequence ID" value="AOY82152.1"/>
    <property type="molecule type" value="Genomic_DNA"/>
</dbReference>
<evidence type="ECO:0000313" key="8">
    <source>
        <dbReference type="Proteomes" id="UP000176944"/>
    </source>
</evidence>
<dbReference type="InterPro" id="IPR000719">
    <property type="entry name" value="Prot_kinase_dom"/>
</dbReference>
<dbReference type="SMART" id="SM00220">
    <property type="entry name" value="S_TKc"/>
    <property type="match status" value="1"/>
</dbReference>
<feature type="domain" description="Protein kinase" evidence="6">
    <location>
        <begin position="15"/>
        <end position="283"/>
    </location>
</feature>
<proteinExistence type="predicted"/>
<name>A0A1D9G3D7_MOOP1</name>
<dbReference type="GO" id="GO:0004674">
    <property type="term" value="F:protein serine/threonine kinase activity"/>
    <property type="evidence" value="ECO:0007669"/>
    <property type="project" value="TreeGrafter"/>
</dbReference>
<evidence type="ECO:0000259" key="6">
    <source>
        <dbReference type="PROSITE" id="PS50011"/>
    </source>
</evidence>
<evidence type="ECO:0000256" key="4">
    <source>
        <dbReference type="ARBA" id="ARBA00022840"/>
    </source>
</evidence>
<evidence type="ECO:0000256" key="2">
    <source>
        <dbReference type="ARBA" id="ARBA00022741"/>
    </source>
</evidence>
<dbReference type="PROSITE" id="PS50011">
    <property type="entry name" value="PROTEIN_KINASE_DOM"/>
    <property type="match status" value="1"/>
</dbReference>
<dbReference type="SUPFAM" id="SSF56112">
    <property type="entry name" value="Protein kinase-like (PK-like)"/>
    <property type="match status" value="1"/>
</dbReference>
<dbReference type="PROSITE" id="PS00108">
    <property type="entry name" value="PROTEIN_KINASE_ST"/>
    <property type="match status" value="1"/>
</dbReference>